<accession>A0A4R2QXW4</accession>
<feature type="transmembrane region" description="Helical" evidence="7">
    <location>
        <begin position="178"/>
        <end position="197"/>
    </location>
</feature>
<dbReference type="OrthoDB" id="9812521at2"/>
<evidence type="ECO:0000256" key="6">
    <source>
        <dbReference type="SAM" id="MobiDB-lite"/>
    </source>
</evidence>
<comment type="similarity">
    <text evidence="2">Belongs to the EamA transporter family.</text>
</comment>
<feature type="domain" description="EamA" evidence="8">
    <location>
        <begin position="7"/>
        <end position="130"/>
    </location>
</feature>
<keyword evidence="10" id="KW-1185">Reference proteome</keyword>
<reference evidence="9 10" key="1">
    <citation type="submission" date="2019-03" db="EMBL/GenBank/DDBJ databases">
        <title>Genomic Encyclopedia of Type Strains, Phase IV (KMG-IV): sequencing the most valuable type-strain genomes for metagenomic binning, comparative biology and taxonomic classification.</title>
        <authorList>
            <person name="Goeker M."/>
        </authorList>
    </citation>
    <scope>NUCLEOTIDE SEQUENCE [LARGE SCALE GENOMIC DNA]</scope>
    <source>
        <strain evidence="9 10">DSM 45765</strain>
    </source>
</reference>
<dbReference type="Proteomes" id="UP000294911">
    <property type="component" value="Unassembled WGS sequence"/>
</dbReference>
<feature type="transmembrane region" description="Helical" evidence="7">
    <location>
        <begin position="58"/>
        <end position="82"/>
    </location>
</feature>
<dbReference type="InterPro" id="IPR037185">
    <property type="entry name" value="EmrE-like"/>
</dbReference>
<evidence type="ECO:0000256" key="5">
    <source>
        <dbReference type="ARBA" id="ARBA00023136"/>
    </source>
</evidence>
<feature type="transmembrane region" description="Helical" evidence="7">
    <location>
        <begin position="249"/>
        <end position="268"/>
    </location>
</feature>
<feature type="transmembrane region" description="Helical" evidence="7">
    <location>
        <begin position="88"/>
        <end position="108"/>
    </location>
</feature>
<gene>
    <name evidence="9" type="ORF">EV191_103257</name>
</gene>
<comment type="subcellular location">
    <subcellularLocation>
        <location evidence="1">Membrane</location>
        <topology evidence="1">Multi-pass membrane protein</topology>
    </subcellularLocation>
</comment>
<organism evidence="9 10">
    <name type="scientific">Tamaricihabitans halophyticus</name>
    <dbReference type="NCBI Taxonomy" id="1262583"/>
    <lineage>
        <taxon>Bacteria</taxon>
        <taxon>Bacillati</taxon>
        <taxon>Actinomycetota</taxon>
        <taxon>Actinomycetes</taxon>
        <taxon>Pseudonocardiales</taxon>
        <taxon>Pseudonocardiaceae</taxon>
        <taxon>Tamaricihabitans</taxon>
    </lineage>
</organism>
<feature type="region of interest" description="Disordered" evidence="6">
    <location>
        <begin position="297"/>
        <end position="324"/>
    </location>
</feature>
<feature type="transmembrane region" description="Helical" evidence="7">
    <location>
        <begin position="7"/>
        <end position="27"/>
    </location>
</feature>
<protein>
    <submittedName>
        <fullName evidence="9">O-acetylserine/cysteine efflux transporter</fullName>
    </submittedName>
</protein>
<feature type="transmembrane region" description="Helical" evidence="7">
    <location>
        <begin position="139"/>
        <end position="158"/>
    </location>
</feature>
<dbReference type="Gene3D" id="1.10.3730.20">
    <property type="match status" value="1"/>
</dbReference>
<evidence type="ECO:0000256" key="2">
    <source>
        <dbReference type="ARBA" id="ARBA00007362"/>
    </source>
</evidence>
<feature type="transmembrane region" description="Helical" evidence="7">
    <location>
        <begin position="274"/>
        <end position="293"/>
    </location>
</feature>
<proteinExistence type="inferred from homology"/>
<dbReference type="RefSeq" id="WP_132876973.1">
    <property type="nucleotide sequence ID" value="NZ_SLXQ01000003.1"/>
</dbReference>
<dbReference type="EMBL" id="SLXQ01000003">
    <property type="protein sequence ID" value="TCP54214.1"/>
    <property type="molecule type" value="Genomic_DNA"/>
</dbReference>
<dbReference type="SUPFAM" id="SSF103481">
    <property type="entry name" value="Multidrug resistance efflux transporter EmrE"/>
    <property type="match status" value="2"/>
</dbReference>
<evidence type="ECO:0000256" key="3">
    <source>
        <dbReference type="ARBA" id="ARBA00022692"/>
    </source>
</evidence>
<evidence type="ECO:0000256" key="1">
    <source>
        <dbReference type="ARBA" id="ARBA00004141"/>
    </source>
</evidence>
<name>A0A4R2QXW4_9PSEU</name>
<keyword evidence="4 7" id="KW-1133">Transmembrane helix</keyword>
<evidence type="ECO:0000313" key="10">
    <source>
        <dbReference type="Proteomes" id="UP000294911"/>
    </source>
</evidence>
<feature type="compositionally biased region" description="Basic and acidic residues" evidence="6">
    <location>
        <begin position="310"/>
        <end position="324"/>
    </location>
</feature>
<keyword evidence="5 7" id="KW-0472">Membrane</keyword>
<dbReference type="PANTHER" id="PTHR32322">
    <property type="entry name" value="INNER MEMBRANE TRANSPORTER"/>
    <property type="match status" value="1"/>
</dbReference>
<evidence type="ECO:0000256" key="7">
    <source>
        <dbReference type="SAM" id="Phobius"/>
    </source>
</evidence>
<dbReference type="PANTHER" id="PTHR32322:SF9">
    <property type="entry name" value="AMINO-ACID METABOLITE EFFLUX PUMP-RELATED"/>
    <property type="match status" value="1"/>
</dbReference>
<dbReference type="GO" id="GO:0016020">
    <property type="term" value="C:membrane"/>
    <property type="evidence" value="ECO:0007669"/>
    <property type="project" value="UniProtKB-SubCell"/>
</dbReference>
<keyword evidence="3 7" id="KW-0812">Transmembrane</keyword>
<dbReference type="AlphaFoldDB" id="A0A4R2QXW4"/>
<feature type="transmembrane region" description="Helical" evidence="7">
    <location>
        <begin position="117"/>
        <end position="133"/>
    </location>
</feature>
<feature type="transmembrane region" description="Helical" evidence="7">
    <location>
        <begin position="217"/>
        <end position="242"/>
    </location>
</feature>
<evidence type="ECO:0000259" key="8">
    <source>
        <dbReference type="Pfam" id="PF00892"/>
    </source>
</evidence>
<evidence type="ECO:0000256" key="4">
    <source>
        <dbReference type="ARBA" id="ARBA00022989"/>
    </source>
</evidence>
<dbReference type="Pfam" id="PF00892">
    <property type="entry name" value="EamA"/>
    <property type="match status" value="2"/>
</dbReference>
<evidence type="ECO:0000313" key="9">
    <source>
        <dbReference type="EMBL" id="TCP54214.1"/>
    </source>
</evidence>
<feature type="domain" description="EamA" evidence="8">
    <location>
        <begin position="142"/>
        <end position="290"/>
    </location>
</feature>
<dbReference type="InterPro" id="IPR000620">
    <property type="entry name" value="EamA_dom"/>
</dbReference>
<comment type="caution">
    <text evidence="9">The sequence shown here is derived from an EMBL/GenBank/DDBJ whole genome shotgun (WGS) entry which is preliminary data.</text>
</comment>
<sequence length="324" mass="34648">MPIRDRFLAVLVAAIWGMNFIGVHAVLQHFPPLFAAAIRFTVLAIPTLLFVRPPRVPWYWVVGYGLGFGTAQFGFLFVAMNVGMPTGLASLVLQTSAPFTVLLGALWLRERPRPRQFAGLALALAGMTAIAWYRAEVAALLPVLLTICAAVGWAVGNVCNRKALVDATTTDRSTPIRLTLWMTVVPPIPLFALSASTEGLSAGWTALRTATDSATGWLALGGLAYIVLLATLIGSAVWTALLRRNPAGVVAPFSLLVPVVGISLAWLLLAEQPALLEIIAGVVVVLGVLLGIPRATGKRKRDRTGPRAPAPHEERDPETHPTPR</sequence>
<feature type="transmembrane region" description="Helical" evidence="7">
    <location>
        <begin position="33"/>
        <end position="51"/>
    </location>
</feature>
<dbReference type="InterPro" id="IPR050638">
    <property type="entry name" value="AA-Vitamin_Transporters"/>
</dbReference>